<dbReference type="PROSITE" id="PS51257">
    <property type="entry name" value="PROKAR_LIPOPROTEIN"/>
    <property type="match status" value="1"/>
</dbReference>
<keyword evidence="2" id="KW-0449">Lipoprotein</keyword>
<proteinExistence type="predicted"/>
<keyword evidence="1" id="KW-0732">Signal</keyword>
<dbReference type="Pfam" id="PF25593">
    <property type="entry name" value="GldD_lipo"/>
    <property type="match status" value="1"/>
</dbReference>
<dbReference type="InterPro" id="IPR019850">
    <property type="entry name" value="GldD-like"/>
</dbReference>
<sequence>MRLFLLGFILTLFSCGTASEEENTAMPRPRGFPAMDIPSHQYQSLEKGHPFSFELSKQAVIKKDTFALSEPHWMYIYYPRWDAFIQLTYKLVEGDRKRLDKMIRDSYVLASKHQMKANRIEDAILTTRDGRKATVIELEGEVATPFQFFATDSTTHFLRGAVYLNTATKNDSLAPVIRYLKQDAIHLIQTLRWK</sequence>
<dbReference type="OrthoDB" id="679501at2"/>
<dbReference type="AlphaFoldDB" id="A0A4Q9B9A2"/>
<accession>A0A4Q9B9A2</accession>
<evidence type="ECO:0000313" key="3">
    <source>
        <dbReference type="Proteomes" id="UP000293583"/>
    </source>
</evidence>
<protein>
    <submittedName>
        <fullName evidence="2">Gliding motility lipoprotein GldD</fullName>
    </submittedName>
</protein>
<feature type="chain" id="PRO_5020298500" evidence="1">
    <location>
        <begin position="21"/>
        <end position="194"/>
    </location>
</feature>
<keyword evidence="3" id="KW-1185">Reference proteome</keyword>
<evidence type="ECO:0000256" key="1">
    <source>
        <dbReference type="SAM" id="SignalP"/>
    </source>
</evidence>
<dbReference type="EMBL" id="SEWY01000004">
    <property type="protein sequence ID" value="TBH72060.1"/>
    <property type="molecule type" value="Genomic_DNA"/>
</dbReference>
<dbReference type="Proteomes" id="UP000293583">
    <property type="component" value="Unassembled WGS sequence"/>
</dbReference>
<evidence type="ECO:0000313" key="2">
    <source>
        <dbReference type="EMBL" id="TBH72060.1"/>
    </source>
</evidence>
<dbReference type="RefSeq" id="WP_130923660.1">
    <property type="nucleotide sequence ID" value="NZ_JAANOL010000001.1"/>
</dbReference>
<gene>
    <name evidence="2" type="ORF">EWU20_09555</name>
</gene>
<reference evidence="2 3" key="1">
    <citation type="submission" date="2019-02" db="EMBL/GenBank/DDBJ databases">
        <title>Genome of a new Bacteroidetes strain.</title>
        <authorList>
            <person name="Pitt A."/>
        </authorList>
    </citation>
    <scope>NUCLEOTIDE SEQUENCE [LARGE SCALE GENOMIC DNA]</scope>
    <source>
        <strain evidence="2 3">103A-SOEBACH</strain>
    </source>
</reference>
<comment type="caution">
    <text evidence="2">The sequence shown here is derived from an EMBL/GenBank/DDBJ whole genome shotgun (WGS) entry which is preliminary data.</text>
</comment>
<feature type="signal peptide" evidence="1">
    <location>
        <begin position="1"/>
        <end position="20"/>
    </location>
</feature>
<name>A0A4Q9B9A2_9BACT</name>
<organism evidence="2 3">
    <name type="scientific">Aquirufa antheringensis</name>
    <dbReference type="NCBI Taxonomy" id="2516559"/>
    <lineage>
        <taxon>Bacteria</taxon>
        <taxon>Pseudomonadati</taxon>
        <taxon>Bacteroidota</taxon>
        <taxon>Cytophagia</taxon>
        <taxon>Cytophagales</taxon>
        <taxon>Flectobacillaceae</taxon>
        <taxon>Aquirufa</taxon>
    </lineage>
</organism>